<accession>A0A0A9DW71</accession>
<sequence length="82" mass="9593">MMMISTSMGAWQCYPCLGKVVLKWHLIQWLRPAHWSRVFLHNMANIAKEARTVRRVLDLSIATTIGLLKMGLPFLFYKKCRN</sequence>
<evidence type="ECO:0000313" key="1">
    <source>
        <dbReference type="EMBL" id="JAD92814.1"/>
    </source>
</evidence>
<organism evidence="1">
    <name type="scientific">Arundo donax</name>
    <name type="common">Giant reed</name>
    <name type="synonym">Donax arundinaceus</name>
    <dbReference type="NCBI Taxonomy" id="35708"/>
    <lineage>
        <taxon>Eukaryota</taxon>
        <taxon>Viridiplantae</taxon>
        <taxon>Streptophyta</taxon>
        <taxon>Embryophyta</taxon>
        <taxon>Tracheophyta</taxon>
        <taxon>Spermatophyta</taxon>
        <taxon>Magnoliopsida</taxon>
        <taxon>Liliopsida</taxon>
        <taxon>Poales</taxon>
        <taxon>Poaceae</taxon>
        <taxon>PACMAD clade</taxon>
        <taxon>Arundinoideae</taxon>
        <taxon>Arundineae</taxon>
        <taxon>Arundo</taxon>
    </lineage>
</organism>
<dbReference type="AlphaFoldDB" id="A0A0A9DW71"/>
<reference evidence="1" key="1">
    <citation type="submission" date="2014-09" db="EMBL/GenBank/DDBJ databases">
        <authorList>
            <person name="Magalhaes I.L.F."/>
            <person name="Oliveira U."/>
            <person name="Santos F.R."/>
            <person name="Vidigal T.H.D.A."/>
            <person name="Brescovit A.D."/>
            <person name="Santos A.J."/>
        </authorList>
    </citation>
    <scope>NUCLEOTIDE SEQUENCE</scope>
    <source>
        <tissue evidence="1">Shoot tissue taken approximately 20 cm above the soil surface</tissue>
    </source>
</reference>
<name>A0A0A9DW71_ARUDO</name>
<protein>
    <submittedName>
        <fullName evidence="1">Uncharacterized protein</fullName>
    </submittedName>
</protein>
<dbReference type="EMBL" id="GBRH01205081">
    <property type="protein sequence ID" value="JAD92814.1"/>
    <property type="molecule type" value="Transcribed_RNA"/>
</dbReference>
<reference evidence="1" key="2">
    <citation type="journal article" date="2015" name="Data Brief">
        <title>Shoot transcriptome of the giant reed, Arundo donax.</title>
        <authorList>
            <person name="Barrero R.A."/>
            <person name="Guerrero F.D."/>
            <person name="Moolhuijzen P."/>
            <person name="Goolsby J.A."/>
            <person name="Tidwell J."/>
            <person name="Bellgard S.E."/>
            <person name="Bellgard M.I."/>
        </authorList>
    </citation>
    <scope>NUCLEOTIDE SEQUENCE</scope>
    <source>
        <tissue evidence="1">Shoot tissue taken approximately 20 cm above the soil surface</tissue>
    </source>
</reference>
<proteinExistence type="predicted"/>